<dbReference type="Proteomes" id="UP000005408">
    <property type="component" value="Unassembled WGS sequence"/>
</dbReference>
<proteinExistence type="predicted"/>
<organism evidence="1 2">
    <name type="scientific">Magallana gigas</name>
    <name type="common">Pacific oyster</name>
    <name type="synonym">Crassostrea gigas</name>
    <dbReference type="NCBI Taxonomy" id="29159"/>
    <lineage>
        <taxon>Eukaryota</taxon>
        <taxon>Metazoa</taxon>
        <taxon>Spiralia</taxon>
        <taxon>Lophotrochozoa</taxon>
        <taxon>Mollusca</taxon>
        <taxon>Bivalvia</taxon>
        <taxon>Autobranchia</taxon>
        <taxon>Pteriomorphia</taxon>
        <taxon>Ostreida</taxon>
        <taxon>Ostreoidea</taxon>
        <taxon>Ostreidae</taxon>
        <taxon>Magallana</taxon>
    </lineage>
</organism>
<evidence type="ECO:0000313" key="2">
    <source>
        <dbReference type="Proteomes" id="UP000005408"/>
    </source>
</evidence>
<dbReference type="EnsemblMetazoa" id="G9006.1">
    <property type="protein sequence ID" value="G9006.1:cds"/>
    <property type="gene ID" value="G9006"/>
</dbReference>
<reference evidence="1" key="1">
    <citation type="submission" date="2022-08" db="UniProtKB">
        <authorList>
            <consortium name="EnsemblMetazoa"/>
        </authorList>
    </citation>
    <scope>IDENTIFICATION</scope>
    <source>
        <strain evidence="1">05x7-T-G4-1.051#20</strain>
    </source>
</reference>
<protein>
    <submittedName>
        <fullName evidence="1">Uncharacterized protein</fullName>
    </submittedName>
</protein>
<name>A0A8W8P1D9_MAGGI</name>
<dbReference type="AlphaFoldDB" id="A0A8W8P1D9"/>
<keyword evidence="2" id="KW-1185">Reference proteome</keyword>
<evidence type="ECO:0000313" key="1">
    <source>
        <dbReference type="EnsemblMetazoa" id="G9006.1:cds"/>
    </source>
</evidence>
<accession>A0A8W8P1D9</accession>
<sequence length="106" mass="12413">MQNNEDVLSKDIGDIIKKHLLKENEDIILVQISFDGNNIESPPNLMTDDTFERIKIRLNRNFASYINVVYTGKHNFEKCDINRKAAYKLMSLSRKVKRNIFRKIIG</sequence>